<gene>
    <name evidence="1" type="ORF">KQP68_18090</name>
</gene>
<reference evidence="1 2" key="1">
    <citation type="submission" date="2021-06" db="EMBL/GenBank/DDBJ databases">
        <title>Interrogation of the integrated mobile genetic elements in gut-associated Bacteroides with a consensus prediction approach.</title>
        <authorList>
            <person name="Campbell D.E."/>
            <person name="Leigh J.R."/>
            <person name="Kim T."/>
            <person name="England W."/>
            <person name="Whitaker R.J."/>
            <person name="Degnan P.H."/>
        </authorList>
    </citation>
    <scope>NUCLEOTIDE SEQUENCE [LARGE SCALE GENOMIC DNA]</scope>
    <source>
        <strain evidence="1 2">WAL8669</strain>
    </source>
</reference>
<accession>A0ABD7TZV6</accession>
<dbReference type="EMBL" id="CP083680">
    <property type="protein sequence ID" value="UYU65471.1"/>
    <property type="molecule type" value="Genomic_DNA"/>
</dbReference>
<proteinExistence type="predicted"/>
<dbReference type="RefSeq" id="WP_242059550.1">
    <property type="nucleotide sequence ID" value="NZ_CP083680.1"/>
</dbReference>
<dbReference type="SUPFAM" id="SSF158745">
    <property type="entry name" value="LanC-like"/>
    <property type="match status" value="1"/>
</dbReference>
<dbReference type="Proteomes" id="UP001156218">
    <property type="component" value="Chromosome"/>
</dbReference>
<evidence type="ECO:0000313" key="1">
    <source>
        <dbReference type="EMBL" id="UYU65471.1"/>
    </source>
</evidence>
<dbReference type="Gene3D" id="1.50.10.20">
    <property type="match status" value="1"/>
</dbReference>
<organism evidence="1 2">
    <name type="scientific">Bacteroides thetaiotaomicron</name>
    <dbReference type="NCBI Taxonomy" id="818"/>
    <lineage>
        <taxon>Bacteria</taxon>
        <taxon>Pseudomonadati</taxon>
        <taxon>Bacteroidota</taxon>
        <taxon>Bacteroidia</taxon>
        <taxon>Bacteroidales</taxon>
        <taxon>Bacteroidaceae</taxon>
        <taxon>Bacteroides</taxon>
    </lineage>
</organism>
<name>A0ABD7TZV6_BACT4</name>
<protein>
    <submittedName>
        <fullName evidence="1">Uncharacterized protein</fullName>
    </submittedName>
</protein>
<dbReference type="AlphaFoldDB" id="A0ABD7TZV6"/>
<evidence type="ECO:0000313" key="2">
    <source>
        <dbReference type="Proteomes" id="UP001156218"/>
    </source>
</evidence>
<sequence>MKNNFLVNFILLHGYSLDNSSLMFGKMGYSLILFEYSHYFKDALAEKHAFELLQEVLASPMKSNTFNEGKMGIAWSLIHLIEKEYIEADYLELYGQEHKEIVAFIKQLKTDMNTLLSH</sequence>